<evidence type="ECO:0000313" key="1">
    <source>
        <dbReference type="EMBL" id="JAE34673.1"/>
    </source>
</evidence>
<dbReference type="AlphaFoldDB" id="A0A0A9HP45"/>
<reference evidence="1" key="2">
    <citation type="journal article" date="2015" name="Data Brief">
        <title>Shoot transcriptome of the giant reed, Arundo donax.</title>
        <authorList>
            <person name="Barrero R.A."/>
            <person name="Guerrero F.D."/>
            <person name="Moolhuijzen P."/>
            <person name="Goolsby J.A."/>
            <person name="Tidwell J."/>
            <person name="Bellgard S.E."/>
            <person name="Bellgard M.I."/>
        </authorList>
    </citation>
    <scope>NUCLEOTIDE SEQUENCE</scope>
    <source>
        <tissue evidence="1">Shoot tissue taken approximately 20 cm above the soil surface</tissue>
    </source>
</reference>
<name>A0A0A9HP45_ARUDO</name>
<protein>
    <submittedName>
        <fullName evidence="1">Uncharacterized protein</fullName>
    </submittedName>
</protein>
<accession>A0A0A9HP45</accession>
<sequence>MVLPQIIHRRFSIKFIENFIKVIPKAASKPSLISRLLPDKMEHLDCDQY</sequence>
<proteinExistence type="predicted"/>
<reference evidence="1" key="1">
    <citation type="submission" date="2014-09" db="EMBL/GenBank/DDBJ databases">
        <authorList>
            <person name="Magalhaes I.L.F."/>
            <person name="Oliveira U."/>
            <person name="Santos F.R."/>
            <person name="Vidigal T.H.D.A."/>
            <person name="Brescovit A.D."/>
            <person name="Santos A.J."/>
        </authorList>
    </citation>
    <scope>NUCLEOTIDE SEQUENCE</scope>
    <source>
        <tissue evidence="1">Shoot tissue taken approximately 20 cm above the soil surface</tissue>
    </source>
</reference>
<organism evidence="1">
    <name type="scientific">Arundo donax</name>
    <name type="common">Giant reed</name>
    <name type="synonym">Donax arundinaceus</name>
    <dbReference type="NCBI Taxonomy" id="35708"/>
    <lineage>
        <taxon>Eukaryota</taxon>
        <taxon>Viridiplantae</taxon>
        <taxon>Streptophyta</taxon>
        <taxon>Embryophyta</taxon>
        <taxon>Tracheophyta</taxon>
        <taxon>Spermatophyta</taxon>
        <taxon>Magnoliopsida</taxon>
        <taxon>Liliopsida</taxon>
        <taxon>Poales</taxon>
        <taxon>Poaceae</taxon>
        <taxon>PACMAD clade</taxon>
        <taxon>Arundinoideae</taxon>
        <taxon>Arundineae</taxon>
        <taxon>Arundo</taxon>
    </lineage>
</organism>
<dbReference type="EMBL" id="GBRH01163223">
    <property type="protein sequence ID" value="JAE34673.1"/>
    <property type="molecule type" value="Transcribed_RNA"/>
</dbReference>